<reference evidence="5 6" key="1">
    <citation type="journal article" date="2018" name="IMA Fungus">
        <title>IMA Genome-F 9: Draft genome sequence of Annulohypoxylon stygium, Aspergillus mulundensis, Berkeleyomyces basicola (syn. Thielaviopsis basicola), Ceratocystis smalleyi, two Cercospora beticola strains, Coleophoma cylindrospora, Fusarium fracticaudum, Phialophora cf. hyalina, and Morchella septimelata.</title>
        <authorList>
            <person name="Wingfield B.D."/>
            <person name="Bills G.F."/>
            <person name="Dong Y."/>
            <person name="Huang W."/>
            <person name="Nel W.J."/>
            <person name="Swalarsk-Parry B.S."/>
            <person name="Vaghefi N."/>
            <person name="Wilken P.M."/>
            <person name="An Z."/>
            <person name="de Beer Z.W."/>
            <person name="De Vos L."/>
            <person name="Chen L."/>
            <person name="Duong T.A."/>
            <person name="Gao Y."/>
            <person name="Hammerbacher A."/>
            <person name="Kikkert J.R."/>
            <person name="Li Y."/>
            <person name="Li H."/>
            <person name="Li K."/>
            <person name="Li Q."/>
            <person name="Liu X."/>
            <person name="Ma X."/>
            <person name="Naidoo K."/>
            <person name="Pethybridge S.J."/>
            <person name="Sun J."/>
            <person name="Steenkamp E.T."/>
            <person name="van der Nest M.A."/>
            <person name="van Wyk S."/>
            <person name="Wingfield M.J."/>
            <person name="Xiong C."/>
            <person name="Yue Q."/>
            <person name="Zhang X."/>
        </authorList>
    </citation>
    <scope>NUCLEOTIDE SEQUENCE [LARGE SCALE GENOMIC DNA]</scope>
    <source>
        <strain evidence="5 6">BP 5553</strain>
    </source>
</reference>
<feature type="domain" description="RRM" evidence="4">
    <location>
        <begin position="191"/>
        <end position="274"/>
    </location>
</feature>
<dbReference type="Proteomes" id="UP000254866">
    <property type="component" value="Unassembled WGS sequence"/>
</dbReference>
<gene>
    <name evidence="5" type="ORF">BP5553_06676</name>
</gene>
<feature type="compositionally biased region" description="Basic residues" evidence="3">
    <location>
        <begin position="68"/>
        <end position="78"/>
    </location>
</feature>
<evidence type="ECO:0000256" key="3">
    <source>
        <dbReference type="SAM" id="MobiDB-lite"/>
    </source>
</evidence>
<comment type="caution">
    <text evidence="5">The sequence shown here is derived from an EMBL/GenBank/DDBJ whole genome shotgun (WGS) entry which is preliminary data.</text>
</comment>
<keyword evidence="6" id="KW-1185">Reference proteome</keyword>
<feature type="compositionally biased region" description="Basic and acidic residues" evidence="3">
    <location>
        <begin position="1"/>
        <end position="24"/>
    </location>
</feature>
<dbReference type="Pfam" id="PF00076">
    <property type="entry name" value="RRM_1"/>
    <property type="match status" value="1"/>
</dbReference>
<feature type="compositionally biased region" description="Acidic residues" evidence="3">
    <location>
        <begin position="85"/>
        <end position="94"/>
    </location>
</feature>
<evidence type="ECO:0000256" key="1">
    <source>
        <dbReference type="ARBA" id="ARBA00022884"/>
    </source>
</evidence>
<protein>
    <recommendedName>
        <fullName evidence="4">RRM domain-containing protein</fullName>
    </recommendedName>
</protein>
<accession>A0A370TKL6</accession>
<dbReference type="EMBL" id="NPIC01000005">
    <property type="protein sequence ID" value="RDL36064.1"/>
    <property type="molecule type" value="Genomic_DNA"/>
</dbReference>
<dbReference type="PANTHER" id="PTHR23236:SF51">
    <property type="entry name" value="NUCLEOLAR PROTEIN 6"/>
    <property type="match status" value="1"/>
</dbReference>
<dbReference type="GO" id="GO:0042274">
    <property type="term" value="P:ribosomal small subunit biogenesis"/>
    <property type="evidence" value="ECO:0007669"/>
    <property type="project" value="TreeGrafter"/>
</dbReference>
<dbReference type="Gene3D" id="3.30.70.330">
    <property type="match status" value="1"/>
</dbReference>
<dbReference type="InterPro" id="IPR034228">
    <property type="entry name" value="Nop6_RRM"/>
</dbReference>
<evidence type="ECO:0000313" key="6">
    <source>
        <dbReference type="Proteomes" id="UP000254866"/>
    </source>
</evidence>
<feature type="region of interest" description="Disordered" evidence="3">
    <location>
        <begin position="1"/>
        <end position="183"/>
    </location>
</feature>
<dbReference type="InterPro" id="IPR000504">
    <property type="entry name" value="RRM_dom"/>
</dbReference>
<dbReference type="SUPFAM" id="SSF54928">
    <property type="entry name" value="RNA-binding domain, RBD"/>
    <property type="match status" value="1"/>
</dbReference>
<feature type="compositionally biased region" description="Polar residues" evidence="3">
    <location>
        <begin position="139"/>
        <end position="148"/>
    </location>
</feature>
<dbReference type="CDD" id="cd12400">
    <property type="entry name" value="RRM_Nop6"/>
    <property type="match status" value="1"/>
</dbReference>
<dbReference type="GeneID" id="43599525"/>
<name>A0A370TKL6_9HELO</name>
<proteinExistence type="predicted"/>
<feature type="region of interest" description="Disordered" evidence="3">
    <location>
        <begin position="302"/>
        <end position="333"/>
    </location>
</feature>
<dbReference type="GO" id="GO:0019843">
    <property type="term" value="F:rRNA binding"/>
    <property type="evidence" value="ECO:0007669"/>
    <property type="project" value="TreeGrafter"/>
</dbReference>
<dbReference type="InterPro" id="IPR035979">
    <property type="entry name" value="RBD_domain_sf"/>
</dbReference>
<evidence type="ECO:0000313" key="5">
    <source>
        <dbReference type="EMBL" id="RDL36064.1"/>
    </source>
</evidence>
<keyword evidence="1 2" id="KW-0694">RNA-binding</keyword>
<evidence type="ECO:0000259" key="4">
    <source>
        <dbReference type="PROSITE" id="PS50102"/>
    </source>
</evidence>
<dbReference type="FunFam" id="3.30.70.330:FF:000376">
    <property type="entry name" value="Putative RNA binding protein"/>
    <property type="match status" value="1"/>
</dbReference>
<evidence type="ECO:0000256" key="2">
    <source>
        <dbReference type="PROSITE-ProRule" id="PRU00176"/>
    </source>
</evidence>
<dbReference type="PANTHER" id="PTHR23236">
    <property type="entry name" value="EUKARYOTIC TRANSLATION INITIATION FACTOR 4B/4H"/>
    <property type="match status" value="1"/>
</dbReference>
<dbReference type="STRING" id="2656787.A0A370TKL6"/>
<dbReference type="PROSITE" id="PS50102">
    <property type="entry name" value="RRM"/>
    <property type="match status" value="1"/>
</dbReference>
<dbReference type="GO" id="GO:0005730">
    <property type="term" value="C:nucleolus"/>
    <property type="evidence" value="ECO:0007669"/>
    <property type="project" value="TreeGrafter"/>
</dbReference>
<dbReference type="OrthoDB" id="167718at2759"/>
<dbReference type="SMART" id="SM00360">
    <property type="entry name" value="RRM"/>
    <property type="match status" value="1"/>
</dbReference>
<feature type="compositionally biased region" description="Basic and acidic residues" evidence="3">
    <location>
        <begin position="302"/>
        <end position="315"/>
    </location>
</feature>
<organism evidence="5 6">
    <name type="scientific">Venustampulla echinocandica</name>
    <dbReference type="NCBI Taxonomy" id="2656787"/>
    <lineage>
        <taxon>Eukaryota</taxon>
        <taxon>Fungi</taxon>
        <taxon>Dikarya</taxon>
        <taxon>Ascomycota</taxon>
        <taxon>Pezizomycotina</taxon>
        <taxon>Leotiomycetes</taxon>
        <taxon>Helotiales</taxon>
        <taxon>Pleuroascaceae</taxon>
        <taxon>Venustampulla</taxon>
    </lineage>
</organism>
<dbReference type="InterPro" id="IPR012677">
    <property type="entry name" value="Nucleotide-bd_a/b_plait_sf"/>
</dbReference>
<dbReference type="AlphaFoldDB" id="A0A370TKL6"/>
<sequence>MGPIKKGSEVSRAECKAKKRKLEDAIPDIPGEDIETPDDAPSTEKASKKRKRSKEDGEGVDTEESERKARKKEKKEKKGKKDDGDKDEQPEEPAEPAVEMQDDAPRKSKKERKAERKAREAAEAKENTKEAESLDAEPSKSNGDNNTPAAAAAEKKSKKSNPNREKKKASKTDGAADGEANGEVKSRASRFIVFIGNLPFSATTESVRKHFASVKPISVRHLTQKDDPAKSKGCAFIEFDGYDHMKTCLKLFHHSMFDDGISAARKINVELTAGGGGNTKDRKAKIQNKNQKLNEQRVRRIKEEEKTKMGKREAALDESGIHPSRRAQMPSIV</sequence>
<feature type="compositionally biased region" description="Basic and acidic residues" evidence="3">
    <location>
        <begin position="112"/>
        <end position="132"/>
    </location>
</feature>
<dbReference type="RefSeq" id="XP_031868720.1">
    <property type="nucleotide sequence ID" value="XM_032015299.1"/>
</dbReference>
<feature type="compositionally biased region" description="Basic residues" evidence="3">
    <location>
        <begin position="156"/>
        <end position="169"/>
    </location>
</feature>